<dbReference type="InterPro" id="IPR042099">
    <property type="entry name" value="ANL_N_sf"/>
</dbReference>
<feature type="transmembrane region" description="Helical" evidence="3">
    <location>
        <begin position="687"/>
        <end position="709"/>
    </location>
</feature>
<evidence type="ECO:0000256" key="2">
    <source>
        <dbReference type="SAM" id="MobiDB-lite"/>
    </source>
</evidence>
<feature type="region of interest" description="Disordered" evidence="2">
    <location>
        <begin position="256"/>
        <end position="365"/>
    </location>
</feature>
<dbReference type="FunFam" id="3.30.300.30:FF:000001">
    <property type="entry name" value="DIP2 disco-interacting protein 2 homolog C"/>
    <property type="match status" value="1"/>
</dbReference>
<dbReference type="Gene3D" id="3.40.50.12780">
    <property type="entry name" value="N-terminal domain of ligase-like"/>
    <property type="match status" value="2"/>
</dbReference>
<feature type="compositionally biased region" description="Basic and acidic residues" evidence="2">
    <location>
        <begin position="335"/>
        <end position="345"/>
    </location>
</feature>
<dbReference type="SMART" id="SM01137">
    <property type="entry name" value="DMAP_binding"/>
    <property type="match status" value="1"/>
</dbReference>
<dbReference type="Pfam" id="PF23024">
    <property type="entry name" value="AMP-dom_DIP2-like"/>
    <property type="match status" value="1"/>
</dbReference>
<dbReference type="Ensembl" id="ENSEBUT00000016422.1">
    <property type="protein sequence ID" value="ENSEBUP00000015846.1"/>
    <property type="gene ID" value="ENSEBUG00000009815.1"/>
</dbReference>
<dbReference type="PANTHER" id="PTHR22754:SF32">
    <property type="entry name" value="DISCO-INTERACTING PROTEIN 2"/>
    <property type="match status" value="1"/>
</dbReference>
<dbReference type="PROSITE" id="PS51912">
    <property type="entry name" value="DMAP1_BIND"/>
    <property type="match status" value="1"/>
</dbReference>
<dbReference type="CDD" id="cd05905">
    <property type="entry name" value="Dip2"/>
    <property type="match status" value="1"/>
</dbReference>
<dbReference type="InterPro" id="IPR037337">
    <property type="entry name" value="Dip2-like_dom"/>
</dbReference>
<dbReference type="SUPFAM" id="SSF56801">
    <property type="entry name" value="Acetyl-CoA synthetase-like"/>
    <property type="match status" value="2"/>
</dbReference>
<feature type="compositionally biased region" description="Polar residues" evidence="2">
    <location>
        <begin position="321"/>
        <end position="334"/>
    </location>
</feature>
<feature type="compositionally biased region" description="Low complexity" evidence="2">
    <location>
        <begin position="213"/>
        <end position="226"/>
    </location>
</feature>
<organism evidence="5 6">
    <name type="scientific">Eptatretus burgeri</name>
    <name type="common">Inshore hagfish</name>
    <dbReference type="NCBI Taxonomy" id="7764"/>
    <lineage>
        <taxon>Eukaryota</taxon>
        <taxon>Metazoa</taxon>
        <taxon>Chordata</taxon>
        <taxon>Craniata</taxon>
        <taxon>Vertebrata</taxon>
        <taxon>Cyclostomata</taxon>
        <taxon>Myxini</taxon>
        <taxon>Myxiniformes</taxon>
        <taxon>Myxinidae</taxon>
        <taxon>Eptatretinae</taxon>
        <taxon>Eptatretus</taxon>
    </lineage>
</organism>
<feature type="compositionally biased region" description="Polar residues" evidence="2">
    <location>
        <begin position="286"/>
        <end position="306"/>
    </location>
</feature>
<reference evidence="5" key="1">
    <citation type="submission" date="2025-05" db="UniProtKB">
        <authorList>
            <consortium name="Ensembl"/>
        </authorList>
    </citation>
    <scope>IDENTIFICATION</scope>
</reference>
<feature type="compositionally biased region" description="Polar residues" evidence="2">
    <location>
        <begin position="266"/>
        <end position="276"/>
    </location>
</feature>
<accession>A0A8C4WWN8</accession>
<dbReference type="Ensembl" id="ENSEBUT00000016169.1">
    <property type="protein sequence ID" value="ENSEBUP00000015593.1"/>
    <property type="gene ID" value="ENSEBUG00000009815.1"/>
</dbReference>
<dbReference type="InterPro" id="IPR000873">
    <property type="entry name" value="AMP-dep_synth/lig_dom"/>
</dbReference>
<dbReference type="InterPro" id="IPR025110">
    <property type="entry name" value="AMP-bd_C"/>
</dbReference>
<keyword evidence="3" id="KW-0472">Membrane</keyword>
<name>A0A8C4WWN8_EPTBU</name>
<feature type="transmembrane region" description="Helical" evidence="3">
    <location>
        <begin position="1020"/>
        <end position="1049"/>
    </location>
</feature>
<comment type="similarity">
    <text evidence="1">Belongs to the DIP2 family.</text>
</comment>
<keyword evidence="6" id="KW-1185">Reference proteome</keyword>
<dbReference type="Gene3D" id="3.30.300.30">
    <property type="match status" value="2"/>
</dbReference>
<dbReference type="PANTHER" id="PTHR22754">
    <property type="entry name" value="DISCO-INTERACTING PROTEIN 2 DIP2 -RELATED"/>
    <property type="match status" value="1"/>
</dbReference>
<dbReference type="GeneTree" id="ENSGT00950000182997"/>
<evidence type="ECO:0000256" key="1">
    <source>
        <dbReference type="ARBA" id="ARBA00007735"/>
    </source>
</evidence>
<evidence type="ECO:0000313" key="5">
    <source>
        <dbReference type="Ensembl" id="ENSEBUP00000015846.1"/>
    </source>
</evidence>
<proteinExistence type="inferred from homology"/>
<feature type="domain" description="DMAP1-binding" evidence="4">
    <location>
        <begin position="1"/>
        <end position="111"/>
    </location>
</feature>
<feature type="region of interest" description="Disordered" evidence="2">
    <location>
        <begin position="213"/>
        <end position="237"/>
    </location>
</feature>
<dbReference type="Pfam" id="PF00501">
    <property type="entry name" value="AMP-binding"/>
    <property type="match status" value="2"/>
</dbReference>
<dbReference type="Proteomes" id="UP000694388">
    <property type="component" value="Unplaced"/>
</dbReference>
<dbReference type="Pfam" id="PF06464">
    <property type="entry name" value="DMAP_binding"/>
    <property type="match status" value="1"/>
</dbReference>
<protein>
    <recommendedName>
        <fullName evidence="4">DMAP1-binding domain-containing protein</fullName>
    </recommendedName>
</protein>
<keyword evidence="3" id="KW-1133">Transmembrane helix</keyword>
<evidence type="ECO:0000313" key="6">
    <source>
        <dbReference type="Proteomes" id="UP000694388"/>
    </source>
</evidence>
<dbReference type="InterPro" id="IPR010506">
    <property type="entry name" value="DMAP1-bd"/>
</dbReference>
<evidence type="ECO:0000256" key="3">
    <source>
        <dbReference type="SAM" id="Phobius"/>
    </source>
</evidence>
<keyword evidence="3" id="KW-0812">Transmembrane</keyword>
<sequence length="1746" mass="190997">MELPLEVRARLAHLELELSEGDLTRQGFEKKRFRLLSPYIALVEPQWTQREQLGVSQWLPRFNPAARALHRVQPCVPGNPDALSEWMRVPVPCLAQMPYAVPMPSKRHSLLAQMSVETYTPPDTSSTSEDDGSLRRIARASPTSPSNLLLAPGDSWATRPLRCSSTSSSASSEGPGPSECIASLSTHISSCHRPRTPPYHALPSFSPSLSSAAISPSHTSPFSPSFGHDHAASCTSQSALSPSHSVLSLPYSALSPPHHHHYSPTRHYQQQAISFPSQPPSVHPPCSTSDNPSGSSPTHSMLSLSRESLHKRRPLAESERSATGSASSLVSLTESLEHSRLESRIPPDVMGGTVGERSKRSHAASVRGLPVSHLLGNPELMDTADGVPVNGRVSAKIQQLLETLRMPRRPPLKEFFVDDFEELLEAPQVDPNHPVPQGSESCVTRGEPLTVLENSPTSLEGALQRWGVTASKMACLTSLDPYGKPAGTLTYGKLWGRSVRLAYTLLHRLGTKHQPLIKPGDRVALVYPNSEPITFALSFYACLLAGLVPVPIEVPISRKDPWSQQLGFLLGSCSVAVALTSEACHRGLPKSSTGEVVQFKGWPKIIWHMTDAKSLPKAPKEWTPFICEADLDTAYIEYKTGEDGSVVGVTVTRRAVLAHCRALTQACSYIEGETMVNVLDFKKDVGLWHGILTSVLNMLHVVFVPYALMKVNPSSWLQKIYLYKASTACVKSRDMHWAMVALQEQLELDQDKELDLSSLRLILIADGANPWSFSSCDAFMTTFQSRGLRPDCLCPCAASPEGLTVALRRPLEDSVVTSGGQFSLSLHDLSHRVVCTNAAPGQAQINLQDLGSPLPGSLLCVVRPDGAAQLCREDEVGEICVFSDVAGLSYYGLPGLTKGTFEVFPLTESGMPACDRPFVRSGLLGFISNGSLVHVVARTEGTVEVGGRRHSVDDIIATVLAMEPAKFVFHGRLSVFSVTVLHDQRLVVVAEQKAEVSEEDSFAWMTRTLQVFQFPTSPRLIYCSFFSFFLLLFLSSMSDLIISFPWFFFLFTKQFLQVVDSIHQVGLYCIALLPSNGLPRSLMGGVSAPEARRRFLEGTLHPCNLLMCPYSSINNLPKPRQRQPVEIGPASVMLGNLVAGKRVAQASGRDLGHLDDDPNKKSLYLSDILQWRSQTTPDHMLFLLLNGRGGVAGSATCAQLQRRAERVAAVLAERSAPHPGDHVALLFPPGINLIVAFYGCLYIGCVPITVRPPHPQHVSSMLPTVHMVIQVSQAVCVLTTASINKLLRRHEGGDKHEWPPIIDTDDLPKKRPCQICMPTGPDALAYLDYSVSTKGTLTGVKMTHGATGALCRAIKLQCELYPSRDVVLCLDPYCGLGFVLWCLTSVYCGHQSILVPPVELETDPALWLSAVSQHRVRDTFCSYSAMELCTRDLGAHTDILRSRGVELSRVRTCAVLAEERPRIPLTHSFTKLFRDLGLSARAVSAAFSCRVNPAVCLQGTAGPDPTTVYVDLRALWHDRVRIVEKGVPHSVPLMESGKILPGVRVIIASPEHHGPLGDSDLGEIWVQSVHNASGYFSVHGEPAPCDDHFCARLSFGDTQSVWARTGYLGFLRRTHLTDASGEPHDALYIVGALEETLDLRGLRYHPIDIETSVLRAHKSIAECAVFTWTNLLVVVVELDGSEQQALDLVPQVTTAVLEEHYLVVGVVVVVDLGVIPVNSRGEKQRLHLRDGFFADRLDPIFVAYNM</sequence>
<dbReference type="InterPro" id="IPR045851">
    <property type="entry name" value="AMP-bd_C_sf"/>
</dbReference>
<evidence type="ECO:0000259" key="4">
    <source>
        <dbReference type="PROSITE" id="PS51912"/>
    </source>
</evidence>